<dbReference type="GO" id="GO:0006089">
    <property type="term" value="P:lactate metabolic process"/>
    <property type="evidence" value="ECO:0007669"/>
    <property type="project" value="UniProtKB-UniRule"/>
</dbReference>
<comment type="cofactor">
    <cofactor evidence="1 5 6 7">
        <name>FAD</name>
        <dbReference type="ChEBI" id="CHEBI:57692"/>
    </cofactor>
</comment>
<keyword evidence="2 5" id="KW-0285">Flavoprotein</keyword>
<dbReference type="SUPFAM" id="SSF56176">
    <property type="entry name" value="FAD-binding/transporter-associated domain-like"/>
    <property type="match status" value="1"/>
</dbReference>
<evidence type="ECO:0000259" key="8">
    <source>
        <dbReference type="PROSITE" id="PS51387"/>
    </source>
</evidence>
<reference evidence="9 10" key="1">
    <citation type="submission" date="2016-10" db="EMBL/GenBank/DDBJ databases">
        <authorList>
            <person name="de Groot N.N."/>
        </authorList>
    </citation>
    <scope>NUCLEOTIDE SEQUENCE [LARGE SCALE GENOMIC DNA]</scope>
    <source>
        <strain evidence="9 10">CGMCC 1.8891</strain>
    </source>
</reference>
<sequence length="561" mass="62319">MSKDGLISELQSIVGREHLLTGERSTRRYRTGFRFGQVRALTVVRPGSLVELWRVLKVAVAAEVAIIVQAANTGLTGGSTPSGEYDRPVLIINTMRLSRIDTIHGAKEIVALPGATLDRLTQQLKPFGREPHSVIGSTSIGASIVGGVCNNSGGSLVQRGPAYTEMSLYAELGADGTLRLVNHLGISLGETPEDILRRLDAGAYDDGDIEDAGERRASDRAYQSHVRDIQADTPARYNGDPRLHFEASGSAGKIVVFALRLDTFAKQDNTRVFYIGTNDPDELTRIRRHILSSFENLPIAGEYMQREGFELAERYGKDVFLLIKHFGTNAIPKAFGLKNWFDGITERLGFGAGISDRLIQALMRITPNHLPKPIRAYNKSYEHHLIIRMGGKGVEEARTYLSSIFPTAYGDFFECSDAVGDAAFLHRFTFGGVPGRYKAAHSRQVEDILALDVALPRNTMDWLPELPEDINSDLVARSVCGHFFCHVLHQEYLVRKGVSVADLKARMLQQMDEKGIRYPAEHNVGHLYDAPLELKKFYRKLDPTNTFNPGIGKTSRRKNWQ</sequence>
<dbReference type="RefSeq" id="WP_066608938.1">
    <property type="nucleotide sequence ID" value="NZ_FORY01000032.1"/>
</dbReference>
<dbReference type="OrthoDB" id="9772552at2"/>
<dbReference type="InterPro" id="IPR016167">
    <property type="entry name" value="FAD-bd_PCMH_sub1"/>
</dbReference>
<keyword evidence="5" id="KW-0472">Membrane</keyword>
<dbReference type="InterPro" id="IPR012256">
    <property type="entry name" value="D_lactate_DH"/>
</dbReference>
<protein>
    <recommendedName>
        <fullName evidence="5">Quinone-dependent D-lactate dehydrogenase</fullName>
        <ecNumber evidence="5">1.1.5.12</ecNumber>
    </recommendedName>
    <alternativeName>
        <fullName evidence="5">D-lactate dehydrogenase</fullName>
        <shortName evidence="5">D-LDH</shortName>
    </alternativeName>
</protein>
<feature type="binding site" evidence="5 7">
    <location>
        <position position="143"/>
    </location>
    <ligand>
        <name>FAD</name>
        <dbReference type="ChEBI" id="CHEBI:57692"/>
    </ligand>
</feature>
<dbReference type="GO" id="GO:0071949">
    <property type="term" value="F:FAD binding"/>
    <property type="evidence" value="ECO:0007669"/>
    <property type="project" value="InterPro"/>
</dbReference>
<keyword evidence="10" id="KW-1185">Reference proteome</keyword>
<dbReference type="Gene3D" id="3.30.70.610">
    <property type="entry name" value="D-lactate dehydrogenase, cap domain, subdomain 1"/>
    <property type="match status" value="2"/>
</dbReference>
<keyword evidence="4 5" id="KW-0560">Oxidoreductase</keyword>
<feature type="binding site" evidence="5 7">
    <location>
        <position position="256"/>
    </location>
    <ligand>
        <name>FAD</name>
        <dbReference type="ChEBI" id="CHEBI:57692"/>
    </ligand>
</feature>
<dbReference type="PIRSF" id="PIRSF000101">
    <property type="entry name" value="D-lactate_dh"/>
    <property type="match status" value="1"/>
</dbReference>
<dbReference type="Pfam" id="PF01565">
    <property type="entry name" value="FAD_binding_4"/>
    <property type="match status" value="1"/>
</dbReference>
<dbReference type="EC" id="1.1.5.12" evidence="5"/>
<dbReference type="InterPro" id="IPR016166">
    <property type="entry name" value="FAD-bd_PCMH"/>
</dbReference>
<keyword evidence="5" id="KW-1003">Cell membrane</keyword>
<comment type="catalytic activity">
    <reaction evidence="5 6">
        <text>(R)-lactate + a quinone = a quinol + pyruvate</text>
        <dbReference type="Rhea" id="RHEA:51468"/>
        <dbReference type="ChEBI" id="CHEBI:15361"/>
        <dbReference type="ChEBI" id="CHEBI:16004"/>
        <dbReference type="ChEBI" id="CHEBI:24646"/>
        <dbReference type="ChEBI" id="CHEBI:132124"/>
        <dbReference type="EC" id="1.1.5.12"/>
    </reaction>
</comment>
<dbReference type="PANTHER" id="PTHR43716:SF1">
    <property type="entry name" value="D-2-HYDROXYGLUTARATE DEHYDROGENASE, MITOCHONDRIAL"/>
    <property type="match status" value="1"/>
</dbReference>
<feature type="binding site" evidence="5 7">
    <location>
        <position position="136"/>
    </location>
    <ligand>
        <name>FAD</name>
        <dbReference type="ChEBI" id="CHEBI:57692"/>
    </ligand>
</feature>
<gene>
    <name evidence="5" type="primary">dld</name>
    <name evidence="9" type="ORF">SAMN04488138_13211</name>
</gene>
<accession>A0A1I3WV39</accession>
<dbReference type="HAMAP" id="MF_02092">
    <property type="entry name" value="DLDH_Dld"/>
    <property type="match status" value="1"/>
</dbReference>
<dbReference type="InterPro" id="IPR016164">
    <property type="entry name" value="FAD-linked_Oxase-like_C"/>
</dbReference>
<dbReference type="GO" id="GO:0022904">
    <property type="term" value="P:respiratory electron transport chain"/>
    <property type="evidence" value="ECO:0007669"/>
    <property type="project" value="InterPro"/>
</dbReference>
<evidence type="ECO:0000313" key="9">
    <source>
        <dbReference type="EMBL" id="SFK11368.1"/>
    </source>
</evidence>
<dbReference type="GO" id="GO:0031234">
    <property type="term" value="C:extrinsic component of cytoplasmic side of plasma membrane"/>
    <property type="evidence" value="ECO:0007669"/>
    <property type="project" value="UniProtKB-UniRule"/>
</dbReference>
<dbReference type="InterPro" id="IPR016173">
    <property type="entry name" value="D-lactate_DH_C-sub2"/>
</dbReference>
<proteinExistence type="inferred from homology"/>
<dbReference type="GO" id="GO:0004458">
    <property type="term" value="F:D-lactate dehydrogenase (cytochrome) activity"/>
    <property type="evidence" value="ECO:0007669"/>
    <property type="project" value="UniProtKB-UniRule"/>
</dbReference>
<dbReference type="STRING" id="576117.SAMN04488138_13211"/>
<keyword evidence="5 6" id="KW-0874">Quinone</keyword>
<dbReference type="GeneID" id="98666911"/>
<evidence type="ECO:0000256" key="5">
    <source>
        <dbReference type="HAMAP-Rule" id="MF_02092"/>
    </source>
</evidence>
<dbReference type="PANTHER" id="PTHR43716">
    <property type="entry name" value="D-2-HYDROXYGLUTARATE DEHYDROGENASE, MITOCHONDRIAL"/>
    <property type="match status" value="1"/>
</dbReference>
<comment type="similarity">
    <text evidence="5">Belongs to the quinone-dependent D-lactate dehydrogenase family.</text>
</comment>
<dbReference type="InterPro" id="IPR015409">
    <property type="entry name" value="Lactate_DH_C"/>
</dbReference>
<name>A0A1I3WV39_9RHOB</name>
<dbReference type="GO" id="GO:0055085">
    <property type="term" value="P:transmembrane transport"/>
    <property type="evidence" value="ECO:0007669"/>
    <property type="project" value="InterPro"/>
</dbReference>
<feature type="binding site" evidence="5 7">
    <location>
        <begin position="70"/>
        <end position="74"/>
    </location>
    <ligand>
        <name>FAD</name>
        <dbReference type="ChEBI" id="CHEBI:57692"/>
    </ligand>
</feature>
<feature type="domain" description="FAD-binding PCMH-type" evidence="8">
    <location>
        <begin position="36"/>
        <end position="220"/>
    </location>
</feature>
<evidence type="ECO:0000256" key="7">
    <source>
        <dbReference type="PIRSR" id="PIRSR000101-1"/>
    </source>
</evidence>
<organism evidence="9 10">
    <name type="scientific">Celeribacter halophilus</name>
    <dbReference type="NCBI Taxonomy" id="576117"/>
    <lineage>
        <taxon>Bacteria</taxon>
        <taxon>Pseudomonadati</taxon>
        <taxon>Pseudomonadota</taxon>
        <taxon>Alphaproteobacteria</taxon>
        <taxon>Rhodobacterales</taxon>
        <taxon>Roseobacteraceae</taxon>
        <taxon>Celeribacter</taxon>
    </lineage>
</organism>
<dbReference type="GO" id="GO:0048038">
    <property type="term" value="F:quinone binding"/>
    <property type="evidence" value="ECO:0007669"/>
    <property type="project" value="UniProtKB-KW"/>
</dbReference>
<dbReference type="InterPro" id="IPR051264">
    <property type="entry name" value="FAD-oxidored/transferase_4"/>
</dbReference>
<evidence type="ECO:0000256" key="1">
    <source>
        <dbReference type="ARBA" id="ARBA00001974"/>
    </source>
</evidence>
<dbReference type="InterPro" id="IPR016169">
    <property type="entry name" value="FAD-bd_PCMH_sub2"/>
</dbReference>
<feature type="binding site" evidence="7">
    <location>
        <position position="251"/>
    </location>
    <ligand>
        <name>FAD</name>
        <dbReference type="ChEBI" id="CHEBI:57692"/>
    </ligand>
</feature>
<dbReference type="GO" id="GO:0102029">
    <property type="term" value="F:D-lactate dehydrogenase (quinone) activity"/>
    <property type="evidence" value="ECO:0007669"/>
    <property type="project" value="UniProtKB-EC"/>
</dbReference>
<dbReference type="PROSITE" id="PS51387">
    <property type="entry name" value="FAD_PCMH"/>
    <property type="match status" value="1"/>
</dbReference>
<dbReference type="Proteomes" id="UP000183299">
    <property type="component" value="Unassembled WGS sequence"/>
</dbReference>
<feature type="binding site" evidence="5 7">
    <location>
        <position position="153"/>
    </location>
    <ligand>
        <name>FAD</name>
        <dbReference type="ChEBI" id="CHEBI:57692"/>
    </ligand>
</feature>
<dbReference type="NCBIfam" id="NF008387">
    <property type="entry name" value="PRK11183.1"/>
    <property type="match status" value="1"/>
</dbReference>
<comment type="function">
    <text evidence="5 6">Catalyzes the oxidation of D-lactate to pyruvate.</text>
</comment>
<dbReference type="Gene3D" id="3.30.43.10">
    <property type="entry name" value="Uridine Diphospho-n-acetylenolpyruvylglucosamine Reductase, domain 2"/>
    <property type="match status" value="1"/>
</dbReference>
<evidence type="ECO:0000313" key="10">
    <source>
        <dbReference type="Proteomes" id="UP000183299"/>
    </source>
</evidence>
<evidence type="ECO:0000256" key="2">
    <source>
        <dbReference type="ARBA" id="ARBA00022630"/>
    </source>
</evidence>
<dbReference type="EMBL" id="FORY01000032">
    <property type="protein sequence ID" value="SFK11368.1"/>
    <property type="molecule type" value="Genomic_DNA"/>
</dbReference>
<feature type="binding site" evidence="5 7">
    <location>
        <begin position="78"/>
        <end position="79"/>
    </location>
    <ligand>
        <name>FAD</name>
        <dbReference type="ChEBI" id="CHEBI:57692"/>
    </ligand>
</feature>
<keyword evidence="3 5" id="KW-0274">FAD</keyword>
<dbReference type="InterPro" id="IPR016172">
    <property type="entry name" value="D-lactate_DH_C-sub1"/>
</dbReference>
<evidence type="ECO:0000256" key="3">
    <source>
        <dbReference type="ARBA" id="ARBA00022827"/>
    </source>
</evidence>
<dbReference type="InterPro" id="IPR006094">
    <property type="entry name" value="Oxid_FAD_bind_N"/>
</dbReference>
<dbReference type="Gene3D" id="3.30.465.10">
    <property type="match status" value="1"/>
</dbReference>
<keyword evidence="5" id="KW-0997">Cell inner membrane</keyword>
<evidence type="ECO:0000256" key="6">
    <source>
        <dbReference type="PIRNR" id="PIRNR000101"/>
    </source>
</evidence>
<dbReference type="InterPro" id="IPR036318">
    <property type="entry name" value="FAD-bd_PCMH-like_sf"/>
</dbReference>
<dbReference type="SUPFAM" id="SSF55103">
    <property type="entry name" value="FAD-linked oxidases, C-terminal domain"/>
    <property type="match status" value="1"/>
</dbReference>
<dbReference type="Pfam" id="PF09330">
    <property type="entry name" value="Lact-deh-memb"/>
    <property type="match status" value="1"/>
</dbReference>
<comment type="subcellular location">
    <subcellularLocation>
        <location evidence="5">Cell inner membrane</location>
        <topology evidence="5">Peripheral membrane protein</topology>
        <orientation evidence="5">Cytoplasmic side</orientation>
    </subcellularLocation>
</comment>
<dbReference type="Gene3D" id="3.30.1370.20">
    <property type="entry name" value="D-lactate dehydrogenase, cap domain, subdomain 2"/>
    <property type="match status" value="1"/>
</dbReference>
<dbReference type="AlphaFoldDB" id="A0A1I3WV39"/>
<evidence type="ECO:0000256" key="4">
    <source>
        <dbReference type="ARBA" id="ARBA00023002"/>
    </source>
</evidence>